<evidence type="ECO:0000313" key="3">
    <source>
        <dbReference type="EMBL" id="MFC4242803.1"/>
    </source>
</evidence>
<protein>
    <submittedName>
        <fullName evidence="3">SRPBCC domain-containing protein</fullName>
    </submittedName>
</protein>
<dbReference type="Proteomes" id="UP001595900">
    <property type="component" value="Unassembled WGS sequence"/>
</dbReference>
<dbReference type="InterPro" id="IPR013538">
    <property type="entry name" value="ASHA1/2-like_C"/>
</dbReference>
<name>A0ABV8Q5D4_9MICO</name>
<proteinExistence type="inferred from homology"/>
<feature type="domain" description="Activator of Hsp90 ATPase homologue 1/2-like C-terminal" evidence="2">
    <location>
        <begin position="23"/>
        <end position="136"/>
    </location>
</feature>
<gene>
    <name evidence="3" type="ORF">ACFOYW_05400</name>
</gene>
<dbReference type="Pfam" id="PF08327">
    <property type="entry name" value="AHSA1"/>
    <property type="match status" value="1"/>
</dbReference>
<accession>A0ABV8Q5D4</accession>
<dbReference type="RefSeq" id="WP_390227728.1">
    <property type="nucleotide sequence ID" value="NZ_JBHSCN010000003.1"/>
</dbReference>
<comment type="caution">
    <text evidence="3">The sequence shown here is derived from an EMBL/GenBank/DDBJ whole genome shotgun (WGS) entry which is preliminary data.</text>
</comment>
<keyword evidence="4" id="KW-1185">Reference proteome</keyword>
<dbReference type="EMBL" id="JBHSCN010000003">
    <property type="protein sequence ID" value="MFC4242803.1"/>
    <property type="molecule type" value="Genomic_DNA"/>
</dbReference>
<organism evidence="3 4">
    <name type="scientific">Gryllotalpicola reticulitermitis</name>
    <dbReference type="NCBI Taxonomy" id="1184153"/>
    <lineage>
        <taxon>Bacteria</taxon>
        <taxon>Bacillati</taxon>
        <taxon>Actinomycetota</taxon>
        <taxon>Actinomycetes</taxon>
        <taxon>Micrococcales</taxon>
        <taxon>Microbacteriaceae</taxon>
        <taxon>Gryllotalpicola</taxon>
    </lineage>
</organism>
<evidence type="ECO:0000256" key="1">
    <source>
        <dbReference type="ARBA" id="ARBA00006817"/>
    </source>
</evidence>
<reference evidence="4" key="1">
    <citation type="journal article" date="2019" name="Int. J. Syst. Evol. Microbiol.">
        <title>The Global Catalogue of Microorganisms (GCM) 10K type strain sequencing project: providing services to taxonomists for standard genome sequencing and annotation.</title>
        <authorList>
            <consortium name="The Broad Institute Genomics Platform"/>
            <consortium name="The Broad Institute Genome Sequencing Center for Infectious Disease"/>
            <person name="Wu L."/>
            <person name="Ma J."/>
        </authorList>
    </citation>
    <scope>NUCLEOTIDE SEQUENCE [LARGE SCALE GENOMIC DNA]</scope>
    <source>
        <strain evidence="4">CGMCC 1.10363</strain>
    </source>
</reference>
<dbReference type="Gene3D" id="3.30.530.20">
    <property type="match status" value="1"/>
</dbReference>
<evidence type="ECO:0000259" key="2">
    <source>
        <dbReference type="Pfam" id="PF08327"/>
    </source>
</evidence>
<evidence type="ECO:0000313" key="4">
    <source>
        <dbReference type="Proteomes" id="UP001595900"/>
    </source>
</evidence>
<dbReference type="InterPro" id="IPR023393">
    <property type="entry name" value="START-like_dom_sf"/>
</dbReference>
<dbReference type="CDD" id="cd07814">
    <property type="entry name" value="SRPBCC_CalC_Aha1-like"/>
    <property type="match status" value="1"/>
</dbReference>
<dbReference type="SUPFAM" id="SSF55961">
    <property type="entry name" value="Bet v1-like"/>
    <property type="match status" value="1"/>
</dbReference>
<comment type="similarity">
    <text evidence="1">Belongs to the AHA1 family.</text>
</comment>
<sequence length="150" mass="16874">MAPILADTDITTATIVSVGALSVPPHVVWRGFAEREVLEQWYGPTDEPAHFENHELRARTRSLYRVADRDGSERLGYLQFIAVETDRRLIFTDGKRTESGDFGPEFLHAVVELEPTSSGTRMFVTQSFADRNDMEQLMLSQLEAVVSTLS</sequence>